<evidence type="ECO:0000313" key="2">
    <source>
        <dbReference type="Proteomes" id="UP000010473"/>
    </source>
</evidence>
<sequence length="68" mass="7940">MKLKLWVKQLLSILVTRIEGHAKISIYLDDQGKVDNAGFHVVQYRGFQKFCQVKYTINFFHQLNLTGV</sequence>
<dbReference type="KEGG" id="scs:Sta7437_2268"/>
<organism evidence="1 2">
    <name type="scientific">Stanieria cyanosphaera (strain ATCC 29371 / PCC 7437)</name>
    <dbReference type="NCBI Taxonomy" id="111780"/>
    <lineage>
        <taxon>Bacteria</taxon>
        <taxon>Bacillati</taxon>
        <taxon>Cyanobacteriota</taxon>
        <taxon>Cyanophyceae</taxon>
        <taxon>Pleurocapsales</taxon>
        <taxon>Dermocarpellaceae</taxon>
        <taxon>Stanieria</taxon>
    </lineage>
</organism>
<accession>K9XVW4</accession>
<proteinExistence type="predicted"/>
<keyword evidence="2" id="KW-1185">Reference proteome</keyword>
<dbReference type="OrthoDB" id="9761717at2"/>
<dbReference type="Gene3D" id="1.10.645.10">
    <property type="entry name" value="Cytochrome-c3 Hydrogenase, chain B"/>
    <property type="match status" value="1"/>
</dbReference>
<dbReference type="AlphaFoldDB" id="K9XVW4"/>
<dbReference type="eggNOG" id="COG3259">
    <property type="taxonomic scope" value="Bacteria"/>
</dbReference>
<evidence type="ECO:0000313" key="1">
    <source>
        <dbReference type="EMBL" id="AFZ35812.1"/>
    </source>
</evidence>
<dbReference type="Proteomes" id="UP000010473">
    <property type="component" value="Chromosome"/>
</dbReference>
<protein>
    <submittedName>
        <fullName evidence="1">Uncharacterized protein</fullName>
    </submittedName>
</protein>
<dbReference type="InterPro" id="IPR029014">
    <property type="entry name" value="NiFe-Hase_large"/>
</dbReference>
<name>K9XVW4_STAC7</name>
<dbReference type="STRING" id="111780.Sta7437_2268"/>
<dbReference type="EMBL" id="CP003653">
    <property type="protein sequence ID" value="AFZ35812.1"/>
    <property type="molecule type" value="Genomic_DNA"/>
</dbReference>
<dbReference type="HOGENOM" id="CLU_2791933_0_0_3"/>
<reference evidence="2" key="1">
    <citation type="journal article" date="2013" name="Proc. Natl. Acad. Sci. U.S.A.">
        <title>Improving the coverage of the cyanobacterial phylum using diversity-driven genome sequencing.</title>
        <authorList>
            <person name="Shih P.M."/>
            <person name="Wu D."/>
            <person name="Latifi A."/>
            <person name="Axen S.D."/>
            <person name="Fewer D.P."/>
            <person name="Talla E."/>
            <person name="Calteau A."/>
            <person name="Cai F."/>
            <person name="Tandeau de Marsac N."/>
            <person name="Rippka R."/>
            <person name="Herdman M."/>
            <person name="Sivonen K."/>
            <person name="Coursin T."/>
            <person name="Laurent T."/>
            <person name="Goodwin L."/>
            <person name="Nolan M."/>
            <person name="Davenport K.W."/>
            <person name="Han C.S."/>
            <person name="Rubin E.M."/>
            <person name="Eisen J.A."/>
            <person name="Woyke T."/>
            <person name="Gugger M."/>
            <person name="Kerfeld C.A."/>
        </authorList>
    </citation>
    <scope>NUCLEOTIDE SEQUENCE [LARGE SCALE GENOMIC DNA]</scope>
    <source>
        <strain evidence="2">ATCC 29371 / PCC 7437</strain>
    </source>
</reference>
<dbReference type="SUPFAM" id="SSF56762">
    <property type="entry name" value="HydB/Nqo4-like"/>
    <property type="match status" value="1"/>
</dbReference>
<dbReference type="PATRIC" id="fig|111780.3.peg.2366"/>
<gene>
    <name evidence="1" type="ordered locus">Sta7437_2268</name>
</gene>
<dbReference type="RefSeq" id="WP_015193480.1">
    <property type="nucleotide sequence ID" value="NC_019748.1"/>
</dbReference>